<dbReference type="Pfam" id="PF00043">
    <property type="entry name" value="GST_C"/>
    <property type="match status" value="1"/>
</dbReference>
<dbReference type="AlphaFoldDB" id="A0AAN6U9H2"/>
<name>A0AAN6U9H2_9PEZI</name>
<dbReference type="Gene3D" id="1.20.1050.10">
    <property type="match status" value="1"/>
</dbReference>
<reference evidence="3" key="2">
    <citation type="submission" date="2023-05" db="EMBL/GenBank/DDBJ databases">
        <authorList>
            <consortium name="Lawrence Berkeley National Laboratory"/>
            <person name="Steindorff A."/>
            <person name="Hensen N."/>
            <person name="Bonometti L."/>
            <person name="Westerberg I."/>
            <person name="Brannstrom I.O."/>
            <person name="Guillou S."/>
            <person name="Cros-Aarteil S."/>
            <person name="Calhoun S."/>
            <person name="Haridas S."/>
            <person name="Kuo A."/>
            <person name="Mondo S."/>
            <person name="Pangilinan J."/>
            <person name="Riley R."/>
            <person name="Labutti K."/>
            <person name="Andreopoulos B."/>
            <person name="Lipzen A."/>
            <person name="Chen C."/>
            <person name="Yanf M."/>
            <person name="Daum C."/>
            <person name="Ng V."/>
            <person name="Clum A."/>
            <person name="Ohm R."/>
            <person name="Martin F."/>
            <person name="Silar P."/>
            <person name="Natvig D."/>
            <person name="Lalanne C."/>
            <person name="Gautier V."/>
            <person name="Ament-Velasquez S.L."/>
            <person name="Kruys A."/>
            <person name="Hutchinson M.I."/>
            <person name="Powell A.J."/>
            <person name="Barry K."/>
            <person name="Miller A.N."/>
            <person name="Grigoriev I.V."/>
            <person name="Debuchy R."/>
            <person name="Gladieux P."/>
            <person name="Thoren M.H."/>
            <person name="Johannesson H."/>
        </authorList>
    </citation>
    <scope>NUCLEOTIDE SEQUENCE</scope>
    <source>
        <strain evidence="3">CBS 731.68</strain>
    </source>
</reference>
<dbReference type="EMBL" id="MU853223">
    <property type="protein sequence ID" value="KAK4128923.1"/>
    <property type="molecule type" value="Genomic_DNA"/>
</dbReference>
<dbReference type="InterPro" id="IPR010987">
    <property type="entry name" value="Glutathione-S-Trfase_C-like"/>
</dbReference>
<organism evidence="3 4">
    <name type="scientific">Parathielavia appendiculata</name>
    <dbReference type="NCBI Taxonomy" id="2587402"/>
    <lineage>
        <taxon>Eukaryota</taxon>
        <taxon>Fungi</taxon>
        <taxon>Dikarya</taxon>
        <taxon>Ascomycota</taxon>
        <taxon>Pezizomycotina</taxon>
        <taxon>Sordariomycetes</taxon>
        <taxon>Sordariomycetidae</taxon>
        <taxon>Sordariales</taxon>
        <taxon>Chaetomiaceae</taxon>
        <taxon>Parathielavia</taxon>
    </lineage>
</organism>
<evidence type="ECO:0000313" key="3">
    <source>
        <dbReference type="EMBL" id="KAK4128923.1"/>
    </source>
</evidence>
<dbReference type="InterPro" id="IPR004046">
    <property type="entry name" value="GST_C"/>
</dbReference>
<evidence type="ECO:0000313" key="4">
    <source>
        <dbReference type="Proteomes" id="UP001302602"/>
    </source>
</evidence>
<sequence>MLWESGAIIEYLIETYDKDRKLSFASSSHEAYHAKQWLFFQTTGQGPYFGQAVWFTRYHPEKLTSAQNRYLNEMKRVTGVLEAHLAKQKDEHGAKDGFDGPWLVGNKLSYADLAFVPWQNYVPLVYKEAGQEFNEAEYPLVTEWLAKMNARPSVKAAMAL</sequence>
<dbReference type="SFLD" id="SFLDG00358">
    <property type="entry name" value="Main_(cytGST)"/>
    <property type="match status" value="1"/>
</dbReference>
<keyword evidence="4" id="KW-1185">Reference proteome</keyword>
<reference evidence="3" key="1">
    <citation type="journal article" date="2023" name="Mol. Phylogenet. Evol.">
        <title>Genome-scale phylogeny and comparative genomics of the fungal order Sordariales.</title>
        <authorList>
            <person name="Hensen N."/>
            <person name="Bonometti L."/>
            <person name="Westerberg I."/>
            <person name="Brannstrom I.O."/>
            <person name="Guillou S."/>
            <person name="Cros-Aarteil S."/>
            <person name="Calhoun S."/>
            <person name="Haridas S."/>
            <person name="Kuo A."/>
            <person name="Mondo S."/>
            <person name="Pangilinan J."/>
            <person name="Riley R."/>
            <person name="LaButti K."/>
            <person name="Andreopoulos B."/>
            <person name="Lipzen A."/>
            <person name="Chen C."/>
            <person name="Yan M."/>
            <person name="Daum C."/>
            <person name="Ng V."/>
            <person name="Clum A."/>
            <person name="Steindorff A."/>
            <person name="Ohm R.A."/>
            <person name="Martin F."/>
            <person name="Silar P."/>
            <person name="Natvig D.O."/>
            <person name="Lalanne C."/>
            <person name="Gautier V."/>
            <person name="Ament-Velasquez S.L."/>
            <person name="Kruys A."/>
            <person name="Hutchinson M.I."/>
            <person name="Powell A.J."/>
            <person name="Barry K."/>
            <person name="Miller A.N."/>
            <person name="Grigoriev I.V."/>
            <person name="Debuchy R."/>
            <person name="Gladieux P."/>
            <person name="Hiltunen Thoren M."/>
            <person name="Johannesson H."/>
        </authorList>
    </citation>
    <scope>NUCLEOTIDE SEQUENCE</scope>
    <source>
        <strain evidence="3">CBS 731.68</strain>
    </source>
</reference>
<dbReference type="PANTHER" id="PTHR44051">
    <property type="entry name" value="GLUTATHIONE S-TRANSFERASE-RELATED"/>
    <property type="match status" value="1"/>
</dbReference>
<dbReference type="Gene3D" id="3.40.30.10">
    <property type="entry name" value="Glutaredoxin"/>
    <property type="match status" value="1"/>
</dbReference>
<dbReference type="InterPro" id="IPR036282">
    <property type="entry name" value="Glutathione-S-Trfase_C_sf"/>
</dbReference>
<dbReference type="GeneID" id="87828543"/>
<dbReference type="SFLD" id="SFLDS00019">
    <property type="entry name" value="Glutathione_Transferase_(cytos"/>
    <property type="match status" value="1"/>
</dbReference>
<dbReference type="InterPro" id="IPR040079">
    <property type="entry name" value="Glutathione_S-Trfase"/>
</dbReference>
<dbReference type="PANTHER" id="PTHR44051:SF23">
    <property type="entry name" value="GLUTATHIONE S-TRANSFERASE-LIKE PROTEIN TPCF"/>
    <property type="match status" value="1"/>
</dbReference>
<proteinExistence type="inferred from homology"/>
<dbReference type="PROSITE" id="PS50405">
    <property type="entry name" value="GST_CTER"/>
    <property type="match status" value="1"/>
</dbReference>
<gene>
    <name evidence="3" type="ORF">N657DRAFT_639444</name>
</gene>
<dbReference type="SUPFAM" id="SSF47616">
    <property type="entry name" value="GST C-terminal domain-like"/>
    <property type="match status" value="1"/>
</dbReference>
<accession>A0AAN6U9H2</accession>
<evidence type="ECO:0000256" key="1">
    <source>
        <dbReference type="ARBA" id="ARBA00007409"/>
    </source>
</evidence>
<comment type="caution">
    <text evidence="3">The sequence shown here is derived from an EMBL/GenBank/DDBJ whole genome shotgun (WGS) entry which is preliminary data.</text>
</comment>
<dbReference type="RefSeq" id="XP_062652694.1">
    <property type="nucleotide sequence ID" value="XM_062791774.1"/>
</dbReference>
<evidence type="ECO:0000259" key="2">
    <source>
        <dbReference type="PROSITE" id="PS50405"/>
    </source>
</evidence>
<comment type="similarity">
    <text evidence="1">Belongs to the GST superfamily.</text>
</comment>
<feature type="domain" description="GST C-terminal" evidence="2">
    <location>
        <begin position="27"/>
        <end position="160"/>
    </location>
</feature>
<dbReference type="Proteomes" id="UP001302602">
    <property type="component" value="Unassembled WGS sequence"/>
</dbReference>
<protein>
    <submittedName>
        <fullName evidence="3">Glutathione S-transferase</fullName>
    </submittedName>
</protein>